<name>A0ABQ4IAB1_9ACTN</name>
<gene>
    <name evidence="1" type="ORF">Vgi01_14350</name>
</gene>
<evidence type="ECO:0008006" key="3">
    <source>
        <dbReference type="Google" id="ProtNLM"/>
    </source>
</evidence>
<dbReference type="Proteomes" id="UP000647860">
    <property type="component" value="Unassembled WGS sequence"/>
</dbReference>
<sequence>MWAGRGESVRQTHEPGYYRSAAYSPLRPWQVRGRQFRSTRRWRRGLDPGEVREFLDQVADDLASVYAALGVSRQEADRIKDALLAVRAGRACSRGAALMGQRFVIHLPVVAGDLAAAVRLGRVVARWASLLARTDPGETTVSAEDSQGVRHRVFCDLRVVGGRRCVLRADHDGPCSRRVTR</sequence>
<proteinExistence type="predicted"/>
<organism evidence="1 2">
    <name type="scientific">Micromonospora gifhornensis</name>
    <dbReference type="NCBI Taxonomy" id="84594"/>
    <lineage>
        <taxon>Bacteria</taxon>
        <taxon>Bacillati</taxon>
        <taxon>Actinomycetota</taxon>
        <taxon>Actinomycetes</taxon>
        <taxon>Micromonosporales</taxon>
        <taxon>Micromonosporaceae</taxon>
        <taxon>Micromonospora</taxon>
    </lineage>
</organism>
<dbReference type="EMBL" id="BOPA01000011">
    <property type="protein sequence ID" value="GIJ14751.1"/>
    <property type="molecule type" value="Genomic_DNA"/>
</dbReference>
<protein>
    <recommendedName>
        <fullName evidence="3">DivIVA domain-containing protein</fullName>
    </recommendedName>
</protein>
<reference evidence="1 2" key="1">
    <citation type="submission" date="2021-01" db="EMBL/GenBank/DDBJ databases">
        <title>Whole genome shotgun sequence of Verrucosispora gifhornensis NBRC 16317.</title>
        <authorList>
            <person name="Komaki H."/>
            <person name="Tamura T."/>
        </authorList>
    </citation>
    <scope>NUCLEOTIDE SEQUENCE [LARGE SCALE GENOMIC DNA]</scope>
    <source>
        <strain evidence="1 2">NBRC 16317</strain>
    </source>
</reference>
<evidence type="ECO:0000313" key="2">
    <source>
        <dbReference type="Proteomes" id="UP000647860"/>
    </source>
</evidence>
<keyword evidence="2" id="KW-1185">Reference proteome</keyword>
<dbReference type="Gene3D" id="6.10.250.660">
    <property type="match status" value="1"/>
</dbReference>
<dbReference type="NCBIfam" id="TIGR03544">
    <property type="entry name" value="DivI1A_domain"/>
    <property type="match status" value="1"/>
</dbReference>
<evidence type="ECO:0000313" key="1">
    <source>
        <dbReference type="EMBL" id="GIJ14751.1"/>
    </source>
</evidence>
<accession>A0ABQ4IAB1</accession>
<dbReference type="InterPro" id="IPR019933">
    <property type="entry name" value="DivIVA_domain"/>
</dbReference>
<comment type="caution">
    <text evidence="1">The sequence shown here is derived from an EMBL/GenBank/DDBJ whole genome shotgun (WGS) entry which is preliminary data.</text>
</comment>